<sequence length="576" mass="62614">MSPCKLFYVVLCIAGSVLLHQVSAQELQCTVVLSRRVSCGGGTLEQCGNRGCCYDDSAPSAEIPSCYFPLNEVPRFSEWKSWSSCSRSCGSEGRITRERSCEYPDGRIAPSDLCFGTDFEEQQCNRVACPGVQLATTVSAAVSAQGTSSASPTCEDSLGDSCERFKSLCGGSGSLSNSLQRFCRKTCNLCGDDAGVDAGADAPTKSSSTTASTTTTTLPPTKYPLTVCEDEYDTCNRVKDLCDEPEHSEDLRRYCRRTCNMCLTTTTTTTTTTEKSCVDGNSERCARFSTFCSTPNIQQFCPKTCGTCKEDNDLVTSPQTSVQTTSLVTVILTTPLPTTTTTTRRPVQVPSVNRNPGNNVVNNLVCRDDLDFCTKVDGLCENTIYRSVWQQCRLTCGLCDPNQSADSARATGVCVDELHYCNILQPVCNDLQYEPMTSKCPQTCNRCSSPARRPQQPPSPGFTPIRQPPSTIRQPPSTIRQPPSTIRQPPSTIRQPPTTIRQPPATTLTQIFVTQPTTTTTPPTTTPPTTTTTTTATTPPTTTSLITSTSEPTSTNEPEMPGDNTRWSYYVEVLHY</sequence>
<evidence type="ECO:0000256" key="2">
    <source>
        <dbReference type="PROSITE-ProRule" id="PRU01005"/>
    </source>
</evidence>
<dbReference type="PANTHER" id="PTHR21724">
    <property type="entry name" value="SHKT DOMAIN-CONTAINING PROTEIN"/>
    <property type="match status" value="1"/>
</dbReference>
<keyword evidence="4" id="KW-0732">Signal</keyword>
<feature type="signal peptide" evidence="4">
    <location>
        <begin position="1"/>
        <end position="24"/>
    </location>
</feature>
<dbReference type="Gene3D" id="2.20.100.10">
    <property type="entry name" value="Thrombospondin type-1 (TSP1) repeat"/>
    <property type="match status" value="1"/>
</dbReference>
<dbReference type="PANTHER" id="PTHR21724:SF109">
    <property type="entry name" value="SHKT DOMAIN-CONTAINING PROTEIN"/>
    <property type="match status" value="1"/>
</dbReference>
<name>A0ABP0G633_CLALP</name>
<evidence type="ECO:0000313" key="7">
    <source>
        <dbReference type="EMBL" id="CAK8686114.1"/>
    </source>
</evidence>
<reference evidence="7 8" key="1">
    <citation type="submission" date="2024-02" db="EMBL/GenBank/DDBJ databases">
        <authorList>
            <person name="Daric V."/>
            <person name="Darras S."/>
        </authorList>
    </citation>
    <scope>NUCLEOTIDE SEQUENCE [LARGE SCALE GENOMIC DNA]</scope>
</reference>
<protein>
    <submittedName>
        <fullName evidence="7">Uncharacterized protein</fullName>
    </submittedName>
</protein>
<dbReference type="SUPFAM" id="SSF82895">
    <property type="entry name" value="TSP-1 type 1 repeat"/>
    <property type="match status" value="1"/>
</dbReference>
<dbReference type="PROSITE" id="PS50092">
    <property type="entry name" value="TSP1"/>
    <property type="match status" value="1"/>
</dbReference>
<evidence type="ECO:0000259" key="6">
    <source>
        <dbReference type="PROSITE" id="PS51670"/>
    </source>
</evidence>
<evidence type="ECO:0000256" key="1">
    <source>
        <dbReference type="ARBA" id="ARBA00023157"/>
    </source>
</evidence>
<dbReference type="SMART" id="SM00209">
    <property type="entry name" value="TSP1"/>
    <property type="match status" value="1"/>
</dbReference>
<keyword evidence="1 2" id="KW-1015">Disulfide bond</keyword>
<comment type="caution">
    <text evidence="7">The sequence shown here is derived from an EMBL/GenBank/DDBJ whole genome shotgun (WGS) entry which is preliminary data.</text>
</comment>
<dbReference type="Pfam" id="PF00088">
    <property type="entry name" value="Trefoil"/>
    <property type="match status" value="1"/>
</dbReference>
<gene>
    <name evidence="7" type="ORF">CVLEPA_LOCUS18023</name>
</gene>
<feature type="domain" description="P-type" evidence="5">
    <location>
        <begin position="27"/>
        <end position="70"/>
    </location>
</feature>
<proteinExistence type="predicted"/>
<organism evidence="7 8">
    <name type="scientific">Clavelina lepadiformis</name>
    <name type="common">Light-bulb sea squirt</name>
    <name type="synonym">Ascidia lepadiformis</name>
    <dbReference type="NCBI Taxonomy" id="159417"/>
    <lineage>
        <taxon>Eukaryota</taxon>
        <taxon>Metazoa</taxon>
        <taxon>Chordata</taxon>
        <taxon>Tunicata</taxon>
        <taxon>Ascidiacea</taxon>
        <taxon>Aplousobranchia</taxon>
        <taxon>Clavelinidae</taxon>
        <taxon>Clavelina</taxon>
    </lineage>
</organism>
<dbReference type="InterPro" id="IPR000884">
    <property type="entry name" value="TSP1_rpt"/>
</dbReference>
<accession>A0ABP0G633</accession>
<feature type="chain" id="PRO_5047006345" evidence="4">
    <location>
        <begin position="25"/>
        <end position="576"/>
    </location>
</feature>
<feature type="disulfide bond" evidence="2">
    <location>
        <begin position="228"/>
        <end position="262"/>
    </location>
</feature>
<dbReference type="SMART" id="SM00018">
    <property type="entry name" value="PD"/>
    <property type="match status" value="1"/>
</dbReference>
<dbReference type="Gene3D" id="4.10.110.10">
    <property type="entry name" value="Spasmolytic Protein, domain 1"/>
    <property type="match status" value="1"/>
</dbReference>
<dbReference type="PROSITE" id="PS51448">
    <property type="entry name" value="P_TREFOIL_2"/>
    <property type="match status" value="1"/>
</dbReference>
<dbReference type="Proteomes" id="UP001642483">
    <property type="component" value="Unassembled WGS sequence"/>
</dbReference>
<evidence type="ECO:0000256" key="3">
    <source>
        <dbReference type="SAM" id="MobiDB-lite"/>
    </source>
</evidence>
<feature type="region of interest" description="Disordered" evidence="3">
    <location>
        <begin position="444"/>
        <end position="564"/>
    </location>
</feature>
<dbReference type="CDD" id="cd00111">
    <property type="entry name" value="Trefoil"/>
    <property type="match status" value="1"/>
</dbReference>
<comment type="caution">
    <text evidence="2">Lacks conserved residue(s) required for the propagation of feature annotation.</text>
</comment>
<dbReference type="SMART" id="SM00254">
    <property type="entry name" value="ShKT"/>
    <property type="match status" value="5"/>
</dbReference>
<dbReference type="Pfam" id="PF01549">
    <property type="entry name" value="ShK"/>
    <property type="match status" value="5"/>
</dbReference>
<evidence type="ECO:0000256" key="4">
    <source>
        <dbReference type="SAM" id="SignalP"/>
    </source>
</evidence>
<feature type="domain" description="ShKT" evidence="6">
    <location>
        <begin position="414"/>
        <end position="447"/>
    </location>
</feature>
<keyword evidence="8" id="KW-1185">Reference proteome</keyword>
<feature type="compositionally biased region" description="Low complexity" evidence="3">
    <location>
        <begin position="506"/>
        <end position="561"/>
    </location>
</feature>
<dbReference type="SUPFAM" id="SSF57492">
    <property type="entry name" value="Trefoil"/>
    <property type="match status" value="1"/>
</dbReference>
<dbReference type="InterPro" id="IPR036383">
    <property type="entry name" value="TSP1_rpt_sf"/>
</dbReference>
<dbReference type="InterPro" id="IPR000519">
    <property type="entry name" value="P_trefoil_dom"/>
</dbReference>
<dbReference type="EMBL" id="CAWYQH010000101">
    <property type="protein sequence ID" value="CAK8686114.1"/>
    <property type="molecule type" value="Genomic_DNA"/>
</dbReference>
<dbReference type="Pfam" id="PF00090">
    <property type="entry name" value="TSP_1"/>
    <property type="match status" value="1"/>
</dbReference>
<feature type="disulfide bond" evidence="2">
    <location>
        <begin position="292"/>
        <end position="305"/>
    </location>
</feature>
<dbReference type="Gene3D" id="1.10.10.1870">
    <property type="entry name" value="ShTK domain-like"/>
    <property type="match status" value="1"/>
</dbReference>
<dbReference type="PROSITE" id="PS51670">
    <property type="entry name" value="SHKT"/>
    <property type="match status" value="4"/>
</dbReference>
<dbReference type="InterPro" id="IPR003582">
    <property type="entry name" value="ShKT_dom"/>
</dbReference>
<evidence type="ECO:0000259" key="5">
    <source>
        <dbReference type="PROSITE" id="PS51448"/>
    </source>
</evidence>
<feature type="domain" description="ShKT" evidence="6">
    <location>
        <begin position="277"/>
        <end position="308"/>
    </location>
</feature>
<dbReference type="InterPro" id="IPR044913">
    <property type="entry name" value="P_trefoil_dom_sf"/>
</dbReference>
<dbReference type="Gene3D" id="1.10.10.1940">
    <property type="match status" value="1"/>
</dbReference>
<feature type="domain" description="ShKT" evidence="6">
    <location>
        <begin position="154"/>
        <end position="190"/>
    </location>
</feature>
<feature type="compositionally biased region" description="Polar residues" evidence="3">
    <location>
        <begin position="468"/>
        <end position="505"/>
    </location>
</feature>
<evidence type="ECO:0000313" key="8">
    <source>
        <dbReference type="Proteomes" id="UP001642483"/>
    </source>
</evidence>
<feature type="domain" description="ShKT" evidence="6">
    <location>
        <begin position="228"/>
        <end position="262"/>
    </location>
</feature>